<evidence type="ECO:0000256" key="1">
    <source>
        <dbReference type="SAM" id="Phobius"/>
    </source>
</evidence>
<feature type="transmembrane region" description="Helical" evidence="1">
    <location>
        <begin position="47"/>
        <end position="69"/>
    </location>
</feature>
<dbReference type="RefSeq" id="WP_309483127.1">
    <property type="nucleotide sequence ID" value="NZ_CP133720.1"/>
</dbReference>
<name>A0ABY9RLE9_9BURK</name>
<evidence type="ECO:0000313" key="3">
    <source>
        <dbReference type="Proteomes" id="UP001181355"/>
    </source>
</evidence>
<dbReference type="EMBL" id="CP133720">
    <property type="protein sequence ID" value="WMW81649.1"/>
    <property type="molecule type" value="Genomic_DNA"/>
</dbReference>
<organism evidence="2 3">
    <name type="scientific">Undibacterium cyanobacteriorum</name>
    <dbReference type="NCBI Taxonomy" id="3073561"/>
    <lineage>
        <taxon>Bacteria</taxon>
        <taxon>Pseudomonadati</taxon>
        <taxon>Pseudomonadota</taxon>
        <taxon>Betaproteobacteria</taxon>
        <taxon>Burkholderiales</taxon>
        <taxon>Oxalobacteraceae</taxon>
        <taxon>Undibacterium</taxon>
    </lineage>
</organism>
<dbReference type="NCBIfam" id="NF041437">
    <property type="entry name" value="TfpZ"/>
    <property type="match status" value="1"/>
</dbReference>
<dbReference type="InterPro" id="IPR047814">
    <property type="entry name" value="TfpX/TfpZ-like"/>
</dbReference>
<dbReference type="Proteomes" id="UP001181355">
    <property type="component" value="Chromosome"/>
</dbReference>
<keyword evidence="1" id="KW-1133">Transmembrane helix</keyword>
<feature type="transmembrane region" description="Helical" evidence="1">
    <location>
        <begin position="12"/>
        <end position="35"/>
    </location>
</feature>
<sequence length="254" mass="28110">MNKALLRSKLKAMGVHLLCSLLVALSVGYIVFFWWYPYPFGFASGGLQLFLLVTGVDLVLGPMLTMVAFDPHKRKVLMVGDFIVIGVLQLCALVYGVNAVSDSRPVAVVFEMSRFRAIRAGDLSLEELKKASSGLGELSWTGPKLIGTRVLTHKEEQDALFIALEGRDIGMRPEFWSPYEKEQARIKDIAKKVDLLIERYPDAKSELEQIAAKAGVKLQNIGFFPVLSKQGIFTLLINKENGAFVGYILLDGSL</sequence>
<reference evidence="2" key="1">
    <citation type="submission" date="2023-09" db="EMBL/GenBank/DDBJ databases">
        <title>Undibacterium sp. 20NA77.5 isolated from freshwater.</title>
        <authorList>
            <person name="Le V."/>
            <person name="Ko S.-R."/>
            <person name="Ahn C.-Y."/>
            <person name="Oh H.-M."/>
        </authorList>
    </citation>
    <scope>NUCLEOTIDE SEQUENCE</scope>
    <source>
        <strain evidence="2">20NA77.5</strain>
    </source>
</reference>
<proteinExistence type="predicted"/>
<accession>A0ABY9RLE9</accession>
<protein>
    <submittedName>
        <fullName evidence="2">TfpX/TfpZ family type IV pilin accessory protein</fullName>
    </submittedName>
</protein>
<keyword evidence="1" id="KW-0472">Membrane</keyword>
<evidence type="ECO:0000313" key="2">
    <source>
        <dbReference type="EMBL" id="WMW81649.1"/>
    </source>
</evidence>
<keyword evidence="3" id="KW-1185">Reference proteome</keyword>
<keyword evidence="1" id="KW-0812">Transmembrane</keyword>
<feature type="transmembrane region" description="Helical" evidence="1">
    <location>
        <begin position="76"/>
        <end position="97"/>
    </location>
</feature>
<gene>
    <name evidence="2" type="primary">tfpZ</name>
    <name evidence="2" type="ORF">RF679_05060</name>
</gene>